<comment type="caution">
    <text evidence="3">The sequence shown here is derived from an EMBL/GenBank/DDBJ whole genome shotgun (WGS) entry which is preliminary data.</text>
</comment>
<keyword evidence="1" id="KW-1133">Transmembrane helix</keyword>
<reference evidence="3 4" key="1">
    <citation type="journal article" date="2018" name="Sci. Rep.">
        <title>Genomic signatures of local adaptation to the degree of environmental predictability in rotifers.</title>
        <authorList>
            <person name="Franch-Gras L."/>
            <person name="Hahn C."/>
            <person name="Garcia-Roger E.M."/>
            <person name="Carmona M.J."/>
            <person name="Serra M."/>
            <person name="Gomez A."/>
        </authorList>
    </citation>
    <scope>NUCLEOTIDE SEQUENCE [LARGE SCALE GENOMIC DNA]</scope>
    <source>
        <strain evidence="3">HYR1</strain>
    </source>
</reference>
<dbReference type="AlphaFoldDB" id="A0A3M7PGC9"/>
<evidence type="ECO:0000313" key="3">
    <source>
        <dbReference type="EMBL" id="RMZ98098.1"/>
    </source>
</evidence>
<dbReference type="SUPFAM" id="SSF54236">
    <property type="entry name" value="Ubiquitin-like"/>
    <property type="match status" value="1"/>
</dbReference>
<evidence type="ECO:0000256" key="1">
    <source>
        <dbReference type="SAM" id="Phobius"/>
    </source>
</evidence>
<keyword evidence="1" id="KW-0472">Membrane</keyword>
<sequence>MNFLLIIKANQTNKICDLRNYLKRARPEYTSRIYSLMTSFPNKEIADLKEANLLNASRKKNHVRKILNNLILIKFEEKLILLKQDRNVKLKNRFKGTMHNSFNINYYGLNISFQFFLNLLIFLIFFYIKFIILLKNVLASKKRPDILTENPKVQSNQKKISNLDR</sequence>
<protein>
    <submittedName>
        <fullName evidence="3">NSFL1 cofactor p47 isoform X1</fullName>
    </submittedName>
</protein>
<organism evidence="3 4">
    <name type="scientific">Brachionus plicatilis</name>
    <name type="common">Marine rotifer</name>
    <name type="synonym">Brachionus muelleri</name>
    <dbReference type="NCBI Taxonomy" id="10195"/>
    <lineage>
        <taxon>Eukaryota</taxon>
        <taxon>Metazoa</taxon>
        <taxon>Spiralia</taxon>
        <taxon>Gnathifera</taxon>
        <taxon>Rotifera</taxon>
        <taxon>Eurotatoria</taxon>
        <taxon>Monogononta</taxon>
        <taxon>Pseudotrocha</taxon>
        <taxon>Ploima</taxon>
        <taxon>Brachionidae</taxon>
        <taxon>Brachionus</taxon>
    </lineage>
</organism>
<dbReference type="Pfam" id="PF00789">
    <property type="entry name" value="UBX"/>
    <property type="match status" value="1"/>
</dbReference>
<keyword evidence="1" id="KW-0812">Transmembrane</keyword>
<dbReference type="InterPro" id="IPR029071">
    <property type="entry name" value="Ubiquitin-like_domsf"/>
</dbReference>
<feature type="domain" description="UBX" evidence="2">
    <location>
        <begin position="8"/>
        <end position="54"/>
    </location>
</feature>
<dbReference type="EMBL" id="REGN01010985">
    <property type="protein sequence ID" value="RMZ98098.1"/>
    <property type="molecule type" value="Genomic_DNA"/>
</dbReference>
<proteinExistence type="predicted"/>
<dbReference type="STRING" id="10195.A0A3M7PGC9"/>
<evidence type="ECO:0000259" key="2">
    <source>
        <dbReference type="Pfam" id="PF00789"/>
    </source>
</evidence>
<dbReference type="Gene3D" id="3.10.20.90">
    <property type="entry name" value="Phosphatidylinositol 3-kinase Catalytic Subunit, Chain A, domain 1"/>
    <property type="match status" value="1"/>
</dbReference>
<name>A0A3M7PGC9_BRAPC</name>
<dbReference type="InterPro" id="IPR001012">
    <property type="entry name" value="UBX_dom"/>
</dbReference>
<dbReference type="OrthoDB" id="25887at2759"/>
<dbReference type="Proteomes" id="UP000276133">
    <property type="component" value="Unassembled WGS sequence"/>
</dbReference>
<feature type="transmembrane region" description="Helical" evidence="1">
    <location>
        <begin position="115"/>
        <end position="134"/>
    </location>
</feature>
<evidence type="ECO:0000313" key="4">
    <source>
        <dbReference type="Proteomes" id="UP000276133"/>
    </source>
</evidence>
<keyword evidence="4" id="KW-1185">Reference proteome</keyword>
<gene>
    <name evidence="3" type="ORF">BpHYR1_010536</name>
</gene>
<accession>A0A3M7PGC9</accession>